<evidence type="ECO:0000313" key="1">
    <source>
        <dbReference type="EMBL" id="PHP52825.1"/>
    </source>
</evidence>
<protein>
    <submittedName>
        <fullName evidence="1">Uncharacterized protein</fullName>
    </submittedName>
</protein>
<evidence type="ECO:0000313" key="2">
    <source>
        <dbReference type="Proteomes" id="UP000194577"/>
    </source>
</evidence>
<dbReference type="EMBL" id="MTPX02000040">
    <property type="protein sequence ID" value="PHP52825.1"/>
    <property type="molecule type" value="Genomic_DNA"/>
</dbReference>
<comment type="caution">
    <text evidence="1">The sequence shown here is derived from an EMBL/GenBank/DDBJ whole genome shotgun (WGS) entry which is preliminary data.</text>
</comment>
<keyword evidence="2" id="KW-1185">Reference proteome</keyword>
<proteinExistence type="predicted"/>
<organism evidence="1 2">
    <name type="scientific">Actinomyces ruminis</name>
    <dbReference type="NCBI Taxonomy" id="1937003"/>
    <lineage>
        <taxon>Bacteria</taxon>
        <taxon>Bacillati</taxon>
        <taxon>Actinomycetota</taxon>
        <taxon>Actinomycetes</taxon>
        <taxon>Actinomycetales</taxon>
        <taxon>Actinomycetaceae</taxon>
        <taxon>Actinomyces</taxon>
    </lineage>
</organism>
<name>A0ABX4MBG4_9ACTO</name>
<reference evidence="1 2" key="1">
    <citation type="submission" date="2017-10" db="EMBL/GenBank/DDBJ databases">
        <title>Draft genome sequence of cellulolytic Actinomyces sp CtC72 isolated from cattle rumen fluid.</title>
        <authorList>
            <person name="Joshi A.J."/>
            <person name="Vasudevan G."/>
            <person name="Lanjekar V.B."/>
            <person name="Hivarkar S."/>
            <person name="Engineer A."/>
            <person name="Pore S.D."/>
            <person name="Dhakephalkar P.K."/>
            <person name="Dagar S."/>
        </authorList>
    </citation>
    <scope>NUCLEOTIDE SEQUENCE [LARGE SCALE GENOMIC DNA]</scope>
    <source>
        <strain evidence="2">CtC72</strain>
    </source>
</reference>
<sequence>MPEAFGTEEVKLPGIQAPVTSVAMVPSPRAWNHSSVHPEIGASSPSLIMVVWSSEYFSASSEEKSMVTLVPSTV</sequence>
<accession>A0ABX4MBG4</accession>
<gene>
    <name evidence="1" type="ORF">BW737_006860</name>
</gene>
<dbReference type="Proteomes" id="UP000194577">
    <property type="component" value="Unassembled WGS sequence"/>
</dbReference>